<gene>
    <name evidence="1" type="ORF">C4561_04620</name>
</gene>
<dbReference type="Proteomes" id="UP000265540">
    <property type="component" value="Unassembled WGS sequence"/>
</dbReference>
<evidence type="ECO:0000313" key="2">
    <source>
        <dbReference type="Proteomes" id="UP000265540"/>
    </source>
</evidence>
<accession>A0A3A4ZBK5</accession>
<sequence length="171" mass="19367">MVCCPVGNQIKYSKRKADMALSGYCTAPDAAIDYFRDTQWDNTVECRHSFDTDPMERGIRLLLGSLGFQNPERVFASARNPDDYREPLMLFTQMLCMISPDGRSEAKEVDKLLRTKPDIFLCQANASLTSWYQRLKSCLKSDGELMLMGDQAWKLLLSSRVTEYAGPDCAV</sequence>
<name>A0A3A4ZBK5_UNCKA</name>
<dbReference type="AlphaFoldDB" id="A0A3A4ZBK5"/>
<dbReference type="EMBL" id="QZJF01000018">
    <property type="protein sequence ID" value="RJR26663.1"/>
    <property type="molecule type" value="Genomic_DNA"/>
</dbReference>
<protein>
    <submittedName>
        <fullName evidence="1">Uncharacterized protein</fullName>
    </submittedName>
</protein>
<proteinExistence type="predicted"/>
<evidence type="ECO:0000313" key="1">
    <source>
        <dbReference type="EMBL" id="RJR26663.1"/>
    </source>
</evidence>
<reference evidence="1 2" key="1">
    <citation type="journal article" date="2017" name="ISME J.">
        <title>Energy and carbon metabolisms in a deep terrestrial subsurface fluid microbial community.</title>
        <authorList>
            <person name="Momper L."/>
            <person name="Jungbluth S.P."/>
            <person name="Lee M.D."/>
            <person name="Amend J.P."/>
        </authorList>
    </citation>
    <scope>NUCLEOTIDE SEQUENCE [LARGE SCALE GENOMIC DNA]</scope>
    <source>
        <strain evidence="1">SURF_46</strain>
    </source>
</reference>
<organism evidence="1 2">
    <name type="scientific">candidate division WWE3 bacterium</name>
    <dbReference type="NCBI Taxonomy" id="2053526"/>
    <lineage>
        <taxon>Bacteria</taxon>
        <taxon>Katanobacteria</taxon>
    </lineage>
</organism>
<comment type="caution">
    <text evidence="1">The sequence shown here is derived from an EMBL/GenBank/DDBJ whole genome shotgun (WGS) entry which is preliminary data.</text>
</comment>